<evidence type="ECO:0000313" key="2">
    <source>
        <dbReference type="Proteomes" id="UP000274731"/>
    </source>
</evidence>
<sequence length="178" mass="20258">MAKKGEIPPWGDPDLVVEVSFTQHLMFHWCNYQLWGNLEDKAAHAFMRGCGEEGQLAASKLATEVRLAKIASDPEFADKVRENVREMSKLFQAKRKNDPEFREKMREISLSAGVAGRIAALSTESRAKRLETFKENKHQQGTRNSQYGTMWVTDGETNRKIKKGEPIPEGFRAGRVYK</sequence>
<keyword evidence="1" id="KW-0378">Hydrolase</keyword>
<proteinExistence type="predicted"/>
<evidence type="ECO:0000313" key="1">
    <source>
        <dbReference type="EMBL" id="ATW62703.1"/>
    </source>
</evidence>
<name>A0A3G1L3D8_9CAUD</name>
<protein>
    <submittedName>
        <fullName evidence="1">Putative endonuclease</fullName>
    </submittedName>
</protein>
<keyword evidence="2" id="KW-1185">Reference proteome</keyword>
<dbReference type="GO" id="GO:0004519">
    <property type="term" value="F:endonuclease activity"/>
    <property type="evidence" value="ECO:0007669"/>
    <property type="project" value="UniProtKB-KW"/>
</dbReference>
<dbReference type="EMBL" id="MG450654">
    <property type="protein sequence ID" value="ATW62703.1"/>
    <property type="molecule type" value="Genomic_DNA"/>
</dbReference>
<reference evidence="1 2" key="1">
    <citation type="journal article" date="2018" name="Environ. Microbiol.">
        <title>Novel phage-host interactions and evolution as revealed by a cyanomyovirus isolated from an estuarine environment.</title>
        <authorList>
            <person name="Xu Y."/>
            <person name="Zhang R."/>
            <person name="Wang N."/>
            <person name="Cai L."/>
            <person name="Tong Y."/>
            <person name="Sun Q."/>
            <person name="Chen F."/>
            <person name="Jiao N."/>
        </authorList>
    </citation>
    <scope>NUCLEOTIDE SEQUENCE [LARGE SCALE GENOMIC DNA]</scope>
</reference>
<dbReference type="Proteomes" id="UP000274731">
    <property type="component" value="Segment"/>
</dbReference>
<gene>
    <name evidence="1" type="ORF">SCBWM1_gp19</name>
</gene>
<keyword evidence="1" id="KW-0255">Endonuclease</keyword>
<keyword evidence="1" id="KW-0540">Nuclease</keyword>
<organism evidence="1 2">
    <name type="scientific">Synechococcus phage S-CBWM1</name>
    <dbReference type="NCBI Taxonomy" id="2053653"/>
    <lineage>
        <taxon>Viruses</taxon>
        <taxon>Duplodnaviria</taxon>
        <taxon>Heunggongvirae</taxon>
        <taxon>Uroviricota</taxon>
        <taxon>Caudoviricetes</taxon>
        <taxon>Aokuangvirus</taxon>
        <taxon>Aokuangvirus SCBWM1</taxon>
    </lineage>
</organism>
<accession>A0A3G1L3D8</accession>